<dbReference type="OrthoDB" id="625043at2"/>
<organism evidence="5 6">
    <name type="scientific">Paenibacillus wynnii</name>
    <dbReference type="NCBI Taxonomy" id="268407"/>
    <lineage>
        <taxon>Bacteria</taxon>
        <taxon>Bacillati</taxon>
        <taxon>Bacillota</taxon>
        <taxon>Bacilli</taxon>
        <taxon>Bacillales</taxon>
        <taxon>Paenibacillaceae</taxon>
        <taxon>Paenibacillus</taxon>
    </lineage>
</organism>
<dbReference type="STRING" id="268407.PWYN_05515"/>
<evidence type="ECO:0000256" key="2">
    <source>
        <dbReference type="ARBA" id="ARBA00023125"/>
    </source>
</evidence>
<reference evidence="5 6" key="2">
    <citation type="submission" date="2014-10" db="EMBL/GenBank/DDBJ databases">
        <title>Comparative genomics of the Paenibacillus odorifer group.</title>
        <authorList>
            <person name="Tsai Y.-C."/>
            <person name="Martin N."/>
            <person name="Korlach J."/>
            <person name="Wiedmann M."/>
        </authorList>
    </citation>
    <scope>NUCLEOTIDE SEQUENCE [LARGE SCALE GENOMIC DNA]</scope>
    <source>
        <strain evidence="5 6">DSM 18334</strain>
    </source>
</reference>
<dbReference type="EMBL" id="JQCR01000002">
    <property type="protein sequence ID" value="KGE18873.1"/>
    <property type="molecule type" value="Genomic_DNA"/>
</dbReference>
<comment type="caution">
    <text evidence="5">The sequence shown here is derived from an EMBL/GenBank/DDBJ whole genome shotgun (WGS) entry which is preliminary data.</text>
</comment>
<evidence type="ECO:0000259" key="4">
    <source>
        <dbReference type="PROSITE" id="PS01124"/>
    </source>
</evidence>
<evidence type="ECO:0000313" key="5">
    <source>
        <dbReference type="EMBL" id="KGE18873.1"/>
    </source>
</evidence>
<proteinExistence type="predicted"/>
<dbReference type="eggNOG" id="COG4977">
    <property type="taxonomic scope" value="Bacteria"/>
</dbReference>
<evidence type="ECO:0000313" key="6">
    <source>
        <dbReference type="Proteomes" id="UP000029734"/>
    </source>
</evidence>
<dbReference type="Gene3D" id="2.60.120.10">
    <property type="entry name" value="Jelly Rolls"/>
    <property type="match status" value="1"/>
</dbReference>
<dbReference type="Proteomes" id="UP000029734">
    <property type="component" value="Unassembled WGS sequence"/>
</dbReference>
<dbReference type="SUPFAM" id="SSF51215">
    <property type="entry name" value="Regulatory protein AraC"/>
    <property type="match status" value="1"/>
</dbReference>
<dbReference type="InterPro" id="IPR014710">
    <property type="entry name" value="RmlC-like_jellyroll"/>
</dbReference>
<dbReference type="PANTHER" id="PTHR43280">
    <property type="entry name" value="ARAC-FAMILY TRANSCRIPTIONAL REGULATOR"/>
    <property type="match status" value="1"/>
</dbReference>
<keyword evidence="1" id="KW-0805">Transcription regulation</keyword>
<name>A0A098M9Z7_9BACL</name>
<dbReference type="SUPFAM" id="SSF46689">
    <property type="entry name" value="Homeodomain-like"/>
    <property type="match status" value="1"/>
</dbReference>
<feature type="domain" description="HTH araC/xylS-type" evidence="4">
    <location>
        <begin position="199"/>
        <end position="297"/>
    </location>
</feature>
<keyword evidence="3" id="KW-0804">Transcription</keyword>
<protein>
    <submittedName>
        <fullName evidence="5">AraC family transcriptional regulator</fullName>
    </submittedName>
</protein>
<dbReference type="PANTHER" id="PTHR43280:SF2">
    <property type="entry name" value="HTH-TYPE TRANSCRIPTIONAL REGULATOR EXSA"/>
    <property type="match status" value="1"/>
</dbReference>
<dbReference type="InterPro" id="IPR009057">
    <property type="entry name" value="Homeodomain-like_sf"/>
</dbReference>
<sequence>MRQDPGYHPVRKQIPFQEWSPSIHYAQFQNIAPQVFPGRKLYDFELLYLCHGQLSVAMEHKTFYLTPGQLIVLPSGVYHRNETAALPTTKMIGIHFDFFGELNVTGEEDMVVYEGNAQEDKFAVEAVDSTCSPLTEDPVYTPSHDCIQSMEDLVREFTMRPLGYQLVCRGLMLNILAYLIRSQVTRRITDATVHGQRIKVLMREIESNPTVAWTNPVLAKRLGMSEDYTSKLFRQIAGVPPSEFLRSIRHREARKLLQETDWSIGLVGEHVGYPDIHYFSRVFTAVEGISPREYRKLSRVL</sequence>
<dbReference type="PROSITE" id="PS01124">
    <property type="entry name" value="HTH_ARAC_FAMILY_2"/>
    <property type="match status" value="1"/>
</dbReference>
<keyword evidence="2" id="KW-0238">DNA-binding</keyword>
<dbReference type="GO" id="GO:0043565">
    <property type="term" value="F:sequence-specific DNA binding"/>
    <property type="evidence" value="ECO:0007669"/>
    <property type="project" value="InterPro"/>
</dbReference>
<dbReference type="Pfam" id="PF12833">
    <property type="entry name" value="HTH_18"/>
    <property type="match status" value="1"/>
</dbReference>
<dbReference type="AlphaFoldDB" id="A0A098M9Z7"/>
<dbReference type="Gene3D" id="1.10.10.60">
    <property type="entry name" value="Homeodomain-like"/>
    <property type="match status" value="2"/>
</dbReference>
<evidence type="ECO:0000256" key="1">
    <source>
        <dbReference type="ARBA" id="ARBA00023015"/>
    </source>
</evidence>
<gene>
    <name evidence="5" type="ORF">PWYN_05515</name>
</gene>
<dbReference type="InterPro" id="IPR018060">
    <property type="entry name" value="HTH_AraC"/>
</dbReference>
<keyword evidence="6" id="KW-1185">Reference proteome</keyword>
<reference evidence="5 6" key="1">
    <citation type="submission" date="2014-08" db="EMBL/GenBank/DDBJ databases">
        <authorList>
            <person name="den Bakker H.C."/>
        </authorList>
    </citation>
    <scope>NUCLEOTIDE SEQUENCE [LARGE SCALE GENOMIC DNA]</scope>
    <source>
        <strain evidence="5 6">DSM 18334</strain>
    </source>
</reference>
<dbReference type="RefSeq" id="WP_036649214.1">
    <property type="nucleotide sequence ID" value="NZ_JQCR01000002.1"/>
</dbReference>
<dbReference type="SMART" id="SM00342">
    <property type="entry name" value="HTH_ARAC"/>
    <property type="match status" value="1"/>
</dbReference>
<evidence type="ECO:0000256" key="3">
    <source>
        <dbReference type="ARBA" id="ARBA00023163"/>
    </source>
</evidence>
<accession>A0A098M9Z7</accession>
<dbReference type="InterPro" id="IPR037923">
    <property type="entry name" value="HTH-like"/>
</dbReference>
<dbReference type="GO" id="GO:0003700">
    <property type="term" value="F:DNA-binding transcription factor activity"/>
    <property type="evidence" value="ECO:0007669"/>
    <property type="project" value="InterPro"/>
</dbReference>